<organism evidence="1 2">
    <name type="scientific">Lasiodiplodia mahajangana</name>
    <dbReference type="NCBI Taxonomy" id="1108764"/>
    <lineage>
        <taxon>Eukaryota</taxon>
        <taxon>Fungi</taxon>
        <taxon>Dikarya</taxon>
        <taxon>Ascomycota</taxon>
        <taxon>Pezizomycotina</taxon>
        <taxon>Dothideomycetes</taxon>
        <taxon>Dothideomycetes incertae sedis</taxon>
        <taxon>Botryosphaeriales</taxon>
        <taxon>Botryosphaeriaceae</taxon>
        <taxon>Lasiodiplodia</taxon>
    </lineage>
</organism>
<accession>A0ACC2JSG4</accession>
<dbReference type="Proteomes" id="UP001153332">
    <property type="component" value="Unassembled WGS sequence"/>
</dbReference>
<proteinExistence type="predicted"/>
<comment type="caution">
    <text evidence="1">The sequence shown here is derived from an EMBL/GenBank/DDBJ whole genome shotgun (WGS) entry which is preliminary data.</text>
</comment>
<evidence type="ECO:0000313" key="2">
    <source>
        <dbReference type="Proteomes" id="UP001153332"/>
    </source>
</evidence>
<sequence>MDYSLGNTPAPQLDDSEIAIILELLGGGKAHESTVSLEFVSTKIQETRSLKSTLECATWLEDDELLARLALVERLYDYTHGNINIVHRIVTNTDLSPSTVNDVARYIGRLGLAEPTTSDVDDLASIDALKRNLFKSEPTALLCGLIEAGVISVASGLQEHILAVLGHGVEMGFNTRKQPLKVLLENGDAIKSIPSQLQSDVIESVSAIVRLHSLVENPAHVQVLLSQGYSSAHAIAQILKSEFQQSVENSGLDTAEAALIWTRANATCVRNQGIWIEKLKEKHEIRFTGALLSSKKSSGMEPATTKLVNVPDLFPDLDQIADCPECSSITSPAAYFVDLLHQLNKRHADPSKTSSPTLLDELFKRRPDLGDLKLSCANTKVLVPYIDLANEALESVAASGSGMVKDTYNADDDGDEYDDYLNDGPSTMAENTNFDVYRKLVQPLVFPLTTFPYNEAVESVRAGLEGLSSSRNELLAIFQAPYRLVPKTMSSKATVLAMAQSVLDRAASAEYLGLVGEDYVAITHEAFQSREYLDAVNNVRSPTSVQSYQSTIGVTTAAQYWGYPNDTSLLSDTAGLTCVRDQFLPRSGLTFEETLTILKTGYLGRRLAITSTTSGKPDFSGLVADMRLRHFPPGQKANTPLQASECDDLQAFIRLWRKLGWDLEDLDAAVVMLAGTRTTGIDPIIIDGLAEIKRISSMCNVPIGDILPFWGDMDTTWAKSVYARLFLQRRVTREDPVFTADANGKYLASSNLLISDHRKTIMSTLLLSDLELNTILEDAKWIGDKLTMKSISYIYRTSLFSRMIGISPVQYRKVLSLLPPGSDVFLTPRFTRSTLEEFQRLKQVGWTLDKELFVVGSVMDATGVPSGFSADTAILATLDIIRGNVSAASQNDTQLGPSVSPSPQKYTQEQVAKVSAALFGEKVGSEVERLIQGTHKTTSHVSLQAYVEIPHRLRDKVQLSKDYTTGRWCVSMTGFLARNEKQELAEIIGSEQCDDLHSRSMSLYSRVLSLVISEEHRDVFEDDSVEAASSSWAERGEQLESQTLRRTVAFLKDATPVLSQRISHKAVLKTLGSVIPALDIVVLETLLCDVIRVPDNERSTGSITAMQALCRLAATDPEQDSFAGYFLPPGTDSYTFAANSDKAPNMILNGLKVEFNRTTGNDWLSRKAQRLAGDVWYSLQLSGCPIASFSYTADKGSPSVTLSSALTDEKSVQVVSDILVKLFRAAIPISIYKLQREEVHYFQGIERFDFGALRFANIKLLHAYADLRDTLPKPKGKDAISPLMDLYKTLSSWDPSKSLAKQLELATRWSVEDIRAVLAAKYPSLDETQVVGIFKDISRNISALCELRDIMGFFSKCRLQGASPELLFSLSQPSLPGKPGRVDTPSKSPTPTTPPPRPPPRVCTCRNCNCGYICPAPYGMPCRRQPFGAGAESVHPQELTNRLESLDQLSTVVSGQGDVTTDSFGKTLEQSYEDAAALRLALCTRRDNSKQAFATAENKLRASRRTALVQYLLQQEPIKKCGISDADSLCGYLLIDVMTGPSMRTSRLKQAISTVQTFMERCILGLEQHNGISNTAIDREDYEYLVRYRLWEANRKLFLYPESWIDPTLRDDKSEQFQALEAAISQGKPTEDSVSQAVSEYIYSMHNLGNLEIQAYLWDRYDPTGKKSRLHFFARTIAAPWQFYYRTLDLMGDKGKQVAFWKPWEKMSVDIQVHQVSDDAFNKFYNSGCYIVPAMLGGRLFVFLPHFTSSTLRDPMDASMKDKTPRTLADEKVSDSTKRKQWQMSMGWTEYRKGKWTKKQVSSDVLLIDGEVNDEVSTVAKMIARFPGIETFKFWVSQRSIQESATNIAEDVIGIKIERCVGPLISGTPILNGRYSEFWAHKLGIFEWRDERLVFIKPDSNQPTWEWDATVPTSFMKLSWSVDAHDTATVPLNDLVNPLIARPKTPSEDTTYSFVMSFNTVGVGRASGLVIDMRTDNRTQCVFGYPPADANGYSYDWELGCFSNTVSPLLVHAAGGTKDDIYKLLSRMPSQLRTDGFGERKRKIPHELANPYSLYTWEVAVHAISLLMEMFMSSHQYELALTVARLLFDPAAVGADSDVTKCWKFIPFQDPDIDAWNPLDPNAGDEGKVDLDEYNRNKADVHAAARGRPVAYMKRIVFKYIETLIALGDQLFQQNTLETIPLAIQRYLEASHLFGPPALPVPPMGKRGLLSYKKLVTQAGFAGLDDYSNTLGQLS</sequence>
<reference evidence="1" key="1">
    <citation type="submission" date="2022-12" db="EMBL/GenBank/DDBJ databases">
        <title>Genome Sequence of Lasiodiplodia mahajangana.</title>
        <authorList>
            <person name="Buettner E."/>
        </authorList>
    </citation>
    <scope>NUCLEOTIDE SEQUENCE</scope>
    <source>
        <strain evidence="1">VT137</strain>
    </source>
</reference>
<evidence type="ECO:0000313" key="1">
    <source>
        <dbReference type="EMBL" id="KAJ8130432.1"/>
    </source>
</evidence>
<name>A0ACC2JSG4_9PEZI</name>
<keyword evidence="2" id="KW-1185">Reference proteome</keyword>
<protein>
    <submittedName>
        <fullName evidence="1">Uncharacterized protein</fullName>
    </submittedName>
</protein>
<gene>
    <name evidence="1" type="ORF">O1611_g3199</name>
</gene>
<dbReference type="EMBL" id="JAPUUL010000500">
    <property type="protein sequence ID" value="KAJ8130432.1"/>
    <property type="molecule type" value="Genomic_DNA"/>
</dbReference>